<dbReference type="RefSeq" id="XP_007404297.1">
    <property type="nucleotide sequence ID" value="XM_007404235.1"/>
</dbReference>
<evidence type="ECO:0000256" key="4">
    <source>
        <dbReference type="ARBA" id="ARBA00022490"/>
    </source>
</evidence>
<dbReference type="GO" id="GO:0010499">
    <property type="term" value="P:proteasomal ubiquitin-independent protein catabolic process"/>
    <property type="evidence" value="ECO:0007669"/>
    <property type="project" value="TreeGrafter"/>
</dbReference>
<dbReference type="InterPro" id="IPR032430">
    <property type="entry name" value="Blm10_mid"/>
</dbReference>
<dbReference type="GO" id="GO:0006281">
    <property type="term" value="P:DNA repair"/>
    <property type="evidence" value="ECO:0007669"/>
    <property type="project" value="UniProtKB-KW"/>
</dbReference>
<organism evidence="14">
    <name type="scientific">Melampsora larici-populina (strain 98AG31 / pathotype 3-4-7)</name>
    <name type="common">Poplar leaf rust fungus</name>
    <dbReference type="NCBI Taxonomy" id="747676"/>
    <lineage>
        <taxon>Eukaryota</taxon>
        <taxon>Fungi</taxon>
        <taxon>Dikarya</taxon>
        <taxon>Basidiomycota</taxon>
        <taxon>Pucciniomycotina</taxon>
        <taxon>Pucciniomycetes</taxon>
        <taxon>Pucciniales</taxon>
        <taxon>Melampsoraceae</taxon>
        <taxon>Melampsora</taxon>
    </lineage>
</organism>
<dbReference type="InterPro" id="IPR021843">
    <property type="entry name" value="PSME4_C"/>
</dbReference>
<evidence type="ECO:0000256" key="6">
    <source>
        <dbReference type="ARBA" id="ARBA00022763"/>
    </source>
</evidence>
<feature type="non-terminal residue" evidence="13">
    <location>
        <position position="1926"/>
    </location>
</feature>
<protein>
    <recommendedName>
        <fullName evidence="15">Proteasome activator subunit 4</fullName>
    </recommendedName>
</protein>
<dbReference type="GO" id="GO:0005829">
    <property type="term" value="C:cytosol"/>
    <property type="evidence" value="ECO:0007669"/>
    <property type="project" value="TreeGrafter"/>
</dbReference>
<dbReference type="InterPro" id="IPR057546">
    <property type="entry name" value="HEAT_GCN1"/>
</dbReference>
<dbReference type="HOGENOM" id="CLU_000772_3_0_1"/>
<accession>F4R6R7</accession>
<evidence type="ECO:0000256" key="8">
    <source>
        <dbReference type="ARBA" id="ARBA00023242"/>
    </source>
</evidence>
<dbReference type="Gene3D" id="1.25.10.10">
    <property type="entry name" value="Leucine-rich Repeat Variant"/>
    <property type="match status" value="1"/>
</dbReference>
<dbReference type="InterPro" id="IPR035309">
    <property type="entry name" value="PSME4"/>
</dbReference>
<dbReference type="InterPro" id="IPR016024">
    <property type="entry name" value="ARM-type_fold"/>
</dbReference>
<dbReference type="SUPFAM" id="SSF48371">
    <property type="entry name" value="ARM repeat"/>
    <property type="match status" value="2"/>
</dbReference>
<keyword evidence="5" id="KW-0677">Repeat</keyword>
<comment type="subcellular location">
    <subcellularLocation>
        <location evidence="2">Cytoplasm</location>
    </subcellularLocation>
    <subcellularLocation>
        <location evidence="1">Nucleus speckle</location>
    </subcellularLocation>
</comment>
<dbReference type="GeneID" id="18928000"/>
<dbReference type="Pfam" id="PF23271">
    <property type="entry name" value="HEAT_GCN1"/>
    <property type="match status" value="1"/>
</dbReference>
<feature type="domain" description="Stalled ribosome sensor GCN1-like HEAT repeats region" evidence="12">
    <location>
        <begin position="1684"/>
        <end position="1824"/>
    </location>
</feature>
<dbReference type="eggNOG" id="KOG1851">
    <property type="taxonomic scope" value="Eukaryota"/>
</dbReference>
<comment type="similarity">
    <text evidence="3">Belongs to the BLM10 family.</text>
</comment>
<dbReference type="PANTHER" id="PTHR32170:SF3">
    <property type="entry name" value="PROTEASOME ACTIVATOR COMPLEX SUBUNIT 4"/>
    <property type="match status" value="1"/>
</dbReference>
<keyword evidence="6" id="KW-0227">DNA damage</keyword>
<dbReference type="InterPro" id="IPR055455">
    <property type="entry name" value="HEAT_PSME4"/>
</dbReference>
<evidence type="ECO:0000256" key="2">
    <source>
        <dbReference type="ARBA" id="ARBA00004496"/>
    </source>
</evidence>
<dbReference type="Proteomes" id="UP000001072">
    <property type="component" value="Unassembled WGS sequence"/>
</dbReference>
<dbReference type="GO" id="GO:0016607">
    <property type="term" value="C:nuclear speck"/>
    <property type="evidence" value="ECO:0007669"/>
    <property type="project" value="UniProtKB-SubCell"/>
</dbReference>
<dbReference type="EMBL" id="GL883091">
    <property type="protein sequence ID" value="EGG11922.1"/>
    <property type="molecule type" value="Genomic_DNA"/>
</dbReference>
<evidence type="ECO:0000256" key="1">
    <source>
        <dbReference type="ARBA" id="ARBA00004324"/>
    </source>
</evidence>
<keyword evidence="8" id="KW-0539">Nucleus</keyword>
<dbReference type="VEuPathDB" id="FungiDB:MELLADRAFT_41670"/>
<feature type="domain" description="Proteasome activator complex subunit 4-like HEAT repeat-like" evidence="11">
    <location>
        <begin position="1396"/>
        <end position="1545"/>
    </location>
</feature>
<dbReference type="STRING" id="747676.F4R6R7"/>
<sequence length="1926" mass="218451">MSFKTKLDDTEDPNIPTSSLVPKHLQLPIERNREERLCDFLLPYQVESVADMDEKLEIIIKHLMECAAGKDFQFGFVYWNGLLEDWLELRYPMKHRVRAKLGAFYYNLACSQGMETRVTEVFIRMTVTLIKSSRNLDIRELQLDWKPLYKLLLPEIHPKERASGTTTVYVSIMTLADYANSYFPPHTALEIMEQFLPSIDGADFPSLLTYQSILCHFLPLNNPTPWLGSIFRLWATFQTEHWDEQWLNLLARLSYKHTDPNVSDPRLVSLLKEVSTGEKFEDTANKVIASTQDSPPWTGLQKHVGIYTEKQWSFIMSQCVRFFEVPVESNSGQVASLGASEADNKATSRVLGLLKPSDPLESLATIIVYSMSENSTSDTPHCRALHATAKLLTSMETFFHPSNHGDWSSKLAKFVRHLAWQFTRRWTEEAKADCPTPGEWRLTARIKKQFVTMLSHALLMSMFSKDGTTSGLTHHALKIVAHLEPSVIVPPIVELSVAALEGLLETHRTTACLGALSAIIGSMLDLSQYPQGARNLPTILDLLLPGIDPNDPTKTMHSAMLVLVAISKIKISDMTIMNEAQGMIDLDHPTSENADINMSMQPSDEMSSMPPESSTFFSDWALTYFRRVMSFFENLPEPRGLREKTGGKIEESTISFLCASFDELCKATSPELFPAMLDYFKTYICENVRFNMLKIVGLISSSLARGFADKITFQTLYPLCDRKIRSELEAGASSIYTMSTSSHKSSDLELHWFLSILIGATTNSGPALLQYRDEILSLLKLLIRDCKSEKGFTFTARLIYAILRALLETYPNDHRFVNPEEWNSPGMYSMKSSHQFAWGKTYKVTDVKISWHVASQPEIDFAMSILAEILAPITQEIRGLIKQPTLDHDIKCHFVKLCTLSKYTVAGIAAFIVAGPPVHPGEPTTDWGFVIPSSFTLPTDLPVYQAGIPLLPSDARHASVKQYREDLAEVLHEAVTRLTLFEDTIECIQCIVSLMSSILLDYPFERGVYEYHKENYKFVQNLARVTKVQKEYPRIVWLRRAHLLHFIRMKTLRLSLQRSKSDDQIIRDLCQFCVSSWLSIRKSAQRSLEAICQLYDGTRAIILPTLFECLDPGTDPDRMKGALYVLGGKTFPRYCLQRPKYSAMYVLRLLQCQHSDKSSIQALVSSLLHHHAVRMFESATLHNSIVSPGLTNAITALDQELLIHHMDSGSSLALEKLTKAQMIQRDECHNSLVVDLLKIADEASTHWKYSQNASRLLKNLIRRDQPLDPQTTSHFINELCESDLPAKRSHAINAITKILHFIKLRTIAAGSKETLLTQTRYNPLRANVQLPSPVEPTFEEFMTVIRTPFNAGPRFLVDQLTTGWLICGDVKAYQPPPKDGHTEWDPESEKTLSIFKAALSQETFWKKLAAHLSQEQSRDYLSADNVIALKSIFQIFRQDIWPIALPTLDALVDDPADRHKQRAAGEIIGGALRSTKHWPLNAQNELWAWFEKRLKFIYDGITPDSLSSWIMCMDYVLIGRDPRRNQVLVDFIMGLETESHSSAFDASKAHQFIGSLVRSLGWPFRQPLVDKYWDVYCRVIDHDYLEVRNCVSSNLQALTELQANPAFRSLADFLAAGQEESMANKPLVVESELTIKAIDKLLVDLRRAREIRLPAQHGDQEYDRCSTTILTWLWSSLTDYLLPVIYPFIPKILPEVFFMHEMTDNTELCELSHAVIITLACVVYPQDMVVSFLDTLLDLLKTKRWKVRLDVLTILQAFFFHQLHSLSRLQVDRILESLCILLGDSSPEVREAAAITLSGIVHCSERASILQLKARFTQILKETHLPKHRFQNGIEVIGYQATLIKIHSAVLGSAALINAFPYEVPAWVPEILINNICSHMSSPTMISTTAKNTLTSFKKTHQDTWMQGQKAFSEEELATLNDYLVG</sequence>
<evidence type="ECO:0000259" key="10">
    <source>
        <dbReference type="Pfam" id="PF16507"/>
    </source>
</evidence>
<keyword evidence="14" id="KW-1185">Reference proteome</keyword>
<dbReference type="InterPro" id="IPR011989">
    <property type="entry name" value="ARM-like"/>
</dbReference>
<dbReference type="KEGG" id="mlr:MELLADRAFT_41670"/>
<dbReference type="InParanoid" id="F4R6R7"/>
<dbReference type="PANTHER" id="PTHR32170">
    <property type="entry name" value="PROTEASOME ACTIVATOR COMPLEX SUBUNIT 4"/>
    <property type="match status" value="1"/>
</dbReference>
<dbReference type="GO" id="GO:0016504">
    <property type="term" value="F:peptidase activator activity"/>
    <property type="evidence" value="ECO:0007669"/>
    <property type="project" value="InterPro"/>
</dbReference>
<name>F4R6R7_MELLP</name>
<evidence type="ECO:0000256" key="7">
    <source>
        <dbReference type="ARBA" id="ARBA00023204"/>
    </source>
</evidence>
<evidence type="ECO:0000313" key="14">
    <source>
        <dbReference type="Proteomes" id="UP000001072"/>
    </source>
</evidence>
<evidence type="ECO:0000256" key="5">
    <source>
        <dbReference type="ARBA" id="ARBA00022737"/>
    </source>
</evidence>
<gene>
    <name evidence="13" type="ORF">MELLADRAFT_41670</name>
</gene>
<dbReference type="Pfam" id="PF16507">
    <property type="entry name" value="HEAT_PSME4_mid"/>
    <property type="match status" value="1"/>
</dbReference>
<evidence type="ECO:0008006" key="15">
    <source>
        <dbReference type="Google" id="ProtNLM"/>
    </source>
</evidence>
<dbReference type="Pfam" id="PF23096">
    <property type="entry name" value="HEAT_PSME4"/>
    <property type="match status" value="1"/>
</dbReference>
<feature type="domain" description="Proteasome activator Blm10 middle HEAT repeats region" evidence="10">
    <location>
        <begin position="390"/>
        <end position="911"/>
    </location>
</feature>
<evidence type="ECO:0000313" key="13">
    <source>
        <dbReference type="EMBL" id="EGG11922.1"/>
    </source>
</evidence>
<dbReference type="Pfam" id="PF11919">
    <property type="entry name" value="PSME4_C"/>
    <property type="match status" value="1"/>
</dbReference>
<dbReference type="GO" id="GO:0070628">
    <property type="term" value="F:proteasome binding"/>
    <property type="evidence" value="ECO:0007669"/>
    <property type="project" value="InterPro"/>
</dbReference>
<evidence type="ECO:0000259" key="9">
    <source>
        <dbReference type="Pfam" id="PF11919"/>
    </source>
</evidence>
<proteinExistence type="inferred from homology"/>
<evidence type="ECO:0000259" key="12">
    <source>
        <dbReference type="Pfam" id="PF23271"/>
    </source>
</evidence>
<dbReference type="OrthoDB" id="17907at2759"/>
<reference evidence="14" key="1">
    <citation type="journal article" date="2011" name="Proc. Natl. Acad. Sci. U.S.A.">
        <title>Obligate biotrophy features unraveled by the genomic analysis of rust fungi.</title>
        <authorList>
            <person name="Duplessis S."/>
            <person name="Cuomo C.A."/>
            <person name="Lin Y.-C."/>
            <person name="Aerts A."/>
            <person name="Tisserant E."/>
            <person name="Veneault-Fourrey C."/>
            <person name="Joly D.L."/>
            <person name="Hacquard S."/>
            <person name="Amselem J."/>
            <person name="Cantarel B.L."/>
            <person name="Chiu R."/>
            <person name="Coutinho P.M."/>
            <person name="Feau N."/>
            <person name="Field M."/>
            <person name="Frey P."/>
            <person name="Gelhaye E."/>
            <person name="Goldberg J."/>
            <person name="Grabherr M.G."/>
            <person name="Kodira C.D."/>
            <person name="Kohler A."/>
            <person name="Kuees U."/>
            <person name="Lindquist E.A."/>
            <person name="Lucas S.M."/>
            <person name="Mago R."/>
            <person name="Mauceli E."/>
            <person name="Morin E."/>
            <person name="Murat C."/>
            <person name="Pangilinan J.L."/>
            <person name="Park R."/>
            <person name="Pearson M."/>
            <person name="Quesneville H."/>
            <person name="Rouhier N."/>
            <person name="Sakthikumar S."/>
            <person name="Salamov A.A."/>
            <person name="Schmutz J."/>
            <person name="Selles B."/>
            <person name="Shapiro H."/>
            <person name="Tanguay P."/>
            <person name="Tuskan G.A."/>
            <person name="Henrissat B."/>
            <person name="Van de Peer Y."/>
            <person name="Rouze P."/>
            <person name="Ellis J.G."/>
            <person name="Dodds P.N."/>
            <person name="Schein J.E."/>
            <person name="Zhong S."/>
            <person name="Hamelin R.C."/>
            <person name="Grigoriev I.V."/>
            <person name="Szabo L.J."/>
            <person name="Martin F."/>
        </authorList>
    </citation>
    <scope>NUCLEOTIDE SEQUENCE [LARGE SCALE GENOMIC DNA]</scope>
    <source>
        <strain evidence="14">98AG31 / pathotype 3-4-7</strain>
    </source>
</reference>
<evidence type="ECO:0000259" key="11">
    <source>
        <dbReference type="Pfam" id="PF23096"/>
    </source>
</evidence>
<keyword evidence="7" id="KW-0234">DNA repair</keyword>
<evidence type="ECO:0000256" key="3">
    <source>
        <dbReference type="ARBA" id="ARBA00005739"/>
    </source>
</evidence>
<keyword evidence="4" id="KW-0963">Cytoplasm</keyword>
<feature type="domain" description="Proteasome activator complex subunit 4 C-terminal" evidence="9">
    <location>
        <begin position="1844"/>
        <end position="1924"/>
    </location>
</feature>